<sequence length="327" mass="36600">MIYPKFLSPGDTIGVSAPSDGAGKNPEPFRESLEYLKAQGWNIRETASLWSLSCPSADPEARGREFSSLFEDPSVYAVMAARGGDFLYDCLPYVNFEAMRSNPKWLLGASDPTSLLFTYTVCGDVATMYGRNAGSFDSSHFEEEKENAVQLLKGNLITQHSSIMHASKASFMEDYAGADTPTEWKSPESSIHVRGRCIGGCLEVLKDVIGTKYDHVHDFLKRYEADGFIWYFDDFSFSAESFYLTLLQFRNAGWFDHCQAILIGRVLFPSSTTGLSYEEAFRKAIPDIPYVYEMDIGHTYPSFVMINGAIAEFHYENGKGSIAFELK</sequence>
<dbReference type="SUPFAM" id="SSF141986">
    <property type="entry name" value="LD-carboxypeptidase A C-terminal domain-like"/>
    <property type="match status" value="1"/>
</dbReference>
<keyword evidence="6" id="KW-1185">Reference proteome</keyword>
<feature type="domain" description="LD-carboxypeptidase C-terminal" evidence="4">
    <location>
        <begin position="194"/>
        <end position="312"/>
    </location>
</feature>
<dbReference type="InterPro" id="IPR040921">
    <property type="entry name" value="Peptidase_S66C"/>
</dbReference>
<dbReference type="Gene3D" id="3.40.50.10740">
    <property type="entry name" value="Class I glutamine amidotransferase-like"/>
    <property type="match status" value="1"/>
</dbReference>
<evidence type="ECO:0000256" key="1">
    <source>
        <dbReference type="ARBA" id="ARBA00010233"/>
    </source>
</evidence>
<keyword evidence="5" id="KW-0121">Carboxypeptidase</keyword>
<dbReference type="InterPro" id="IPR040449">
    <property type="entry name" value="Peptidase_S66_N"/>
</dbReference>
<evidence type="ECO:0000259" key="3">
    <source>
        <dbReference type="Pfam" id="PF02016"/>
    </source>
</evidence>
<dbReference type="Pfam" id="PF02016">
    <property type="entry name" value="Peptidase_S66"/>
    <property type="match status" value="1"/>
</dbReference>
<evidence type="ECO:0000256" key="2">
    <source>
        <dbReference type="ARBA" id="ARBA00022801"/>
    </source>
</evidence>
<evidence type="ECO:0000313" key="6">
    <source>
        <dbReference type="Proteomes" id="UP000461880"/>
    </source>
</evidence>
<comment type="similarity">
    <text evidence="1">Belongs to the peptidase S66 family.</text>
</comment>
<keyword evidence="5" id="KW-0645">Protease</keyword>
<dbReference type="GO" id="GO:0004180">
    <property type="term" value="F:carboxypeptidase activity"/>
    <property type="evidence" value="ECO:0007669"/>
    <property type="project" value="UniProtKB-KW"/>
</dbReference>
<name>A0A7X2TF89_9FIRM</name>
<evidence type="ECO:0000313" key="5">
    <source>
        <dbReference type="EMBL" id="MSS58382.1"/>
    </source>
</evidence>
<dbReference type="InterPro" id="IPR027461">
    <property type="entry name" value="Carboxypeptidase_A_C_sf"/>
</dbReference>
<keyword evidence="2" id="KW-0378">Hydrolase</keyword>
<accession>A0A7X2TF89</accession>
<dbReference type="EMBL" id="VUMN01000010">
    <property type="protein sequence ID" value="MSS58382.1"/>
    <property type="molecule type" value="Genomic_DNA"/>
</dbReference>
<protein>
    <submittedName>
        <fullName evidence="5">LD-carboxypeptidase</fullName>
    </submittedName>
</protein>
<dbReference type="SUPFAM" id="SSF52317">
    <property type="entry name" value="Class I glutamine amidotransferase-like"/>
    <property type="match status" value="1"/>
</dbReference>
<dbReference type="CDD" id="cd07062">
    <property type="entry name" value="Peptidase_S66_mccF_like"/>
    <property type="match status" value="1"/>
</dbReference>
<reference evidence="5 6" key="1">
    <citation type="submission" date="2019-08" db="EMBL/GenBank/DDBJ databases">
        <title>In-depth cultivation of the pig gut microbiome towards novel bacterial diversity and tailored functional studies.</title>
        <authorList>
            <person name="Wylensek D."/>
            <person name="Hitch T.C.A."/>
            <person name="Clavel T."/>
        </authorList>
    </citation>
    <scope>NUCLEOTIDE SEQUENCE [LARGE SCALE GENOMIC DNA]</scope>
    <source>
        <strain evidence="5 6">Oil+RF-744-GAM-WT-6</strain>
    </source>
</reference>
<gene>
    <name evidence="5" type="ORF">FYJ51_05635</name>
</gene>
<dbReference type="RefSeq" id="WP_105303182.1">
    <property type="nucleotide sequence ID" value="NZ_JAQXPC010000012.1"/>
</dbReference>
<dbReference type="PIRSF" id="PIRSF028757">
    <property type="entry name" value="LD-carboxypeptidase"/>
    <property type="match status" value="1"/>
</dbReference>
<dbReference type="AlphaFoldDB" id="A0A7X2TF89"/>
<organism evidence="5 6">
    <name type="scientific">Stecheria intestinalis</name>
    <dbReference type="NCBI Taxonomy" id="2606630"/>
    <lineage>
        <taxon>Bacteria</taxon>
        <taxon>Bacillati</taxon>
        <taxon>Bacillota</taxon>
        <taxon>Erysipelotrichia</taxon>
        <taxon>Erysipelotrichales</taxon>
        <taxon>Erysipelotrichaceae</taxon>
        <taxon>Stecheria</taxon>
    </lineage>
</organism>
<dbReference type="Proteomes" id="UP000461880">
    <property type="component" value="Unassembled WGS sequence"/>
</dbReference>
<evidence type="ECO:0000259" key="4">
    <source>
        <dbReference type="Pfam" id="PF17676"/>
    </source>
</evidence>
<dbReference type="PANTHER" id="PTHR30237">
    <property type="entry name" value="MURAMOYLTETRAPEPTIDE CARBOXYPEPTIDASE"/>
    <property type="match status" value="1"/>
</dbReference>
<comment type="caution">
    <text evidence="5">The sequence shown here is derived from an EMBL/GenBank/DDBJ whole genome shotgun (WGS) entry which is preliminary data.</text>
</comment>
<dbReference type="InterPro" id="IPR029062">
    <property type="entry name" value="Class_I_gatase-like"/>
</dbReference>
<dbReference type="InterPro" id="IPR027478">
    <property type="entry name" value="LdcA_N"/>
</dbReference>
<proteinExistence type="inferred from homology"/>
<dbReference type="Pfam" id="PF17676">
    <property type="entry name" value="Peptidase_S66C"/>
    <property type="match status" value="1"/>
</dbReference>
<dbReference type="InterPro" id="IPR003507">
    <property type="entry name" value="S66_fam"/>
</dbReference>
<dbReference type="Gene3D" id="3.50.30.60">
    <property type="entry name" value="LD-carboxypeptidase A C-terminal domain-like"/>
    <property type="match status" value="1"/>
</dbReference>
<dbReference type="PANTHER" id="PTHR30237:SF5">
    <property type="entry name" value="CARBOXYPEPTIDASE VC_A0337-RELATED"/>
    <property type="match status" value="1"/>
</dbReference>
<feature type="domain" description="LD-carboxypeptidase N-terminal" evidence="3">
    <location>
        <begin position="13"/>
        <end position="130"/>
    </location>
</feature>